<dbReference type="OrthoDB" id="7564746at2"/>
<evidence type="ECO:0008006" key="4">
    <source>
        <dbReference type="Google" id="ProtNLM"/>
    </source>
</evidence>
<feature type="transmembrane region" description="Helical" evidence="1">
    <location>
        <begin position="104"/>
        <end position="122"/>
    </location>
</feature>
<feature type="transmembrane region" description="Helical" evidence="1">
    <location>
        <begin position="16"/>
        <end position="37"/>
    </location>
</feature>
<dbReference type="Proteomes" id="UP000228535">
    <property type="component" value="Unassembled WGS sequence"/>
</dbReference>
<dbReference type="EMBL" id="PGFA01000001">
    <property type="protein sequence ID" value="PJJ59866.1"/>
    <property type="molecule type" value="Genomic_DNA"/>
</dbReference>
<keyword evidence="3" id="KW-1185">Reference proteome</keyword>
<proteinExistence type="predicted"/>
<feature type="transmembrane region" description="Helical" evidence="1">
    <location>
        <begin position="49"/>
        <end position="69"/>
    </location>
</feature>
<name>A0A2M9BPI2_9BACT</name>
<keyword evidence="1" id="KW-0812">Transmembrane</keyword>
<feature type="transmembrane region" description="Helical" evidence="1">
    <location>
        <begin position="75"/>
        <end position="92"/>
    </location>
</feature>
<dbReference type="RefSeq" id="WP_100335551.1">
    <property type="nucleotide sequence ID" value="NZ_PGFA01000001.1"/>
</dbReference>
<protein>
    <recommendedName>
        <fullName evidence="4">DUF1440 domain-containing protein</fullName>
    </recommendedName>
</protein>
<dbReference type="AlphaFoldDB" id="A0A2M9BPI2"/>
<keyword evidence="1" id="KW-0472">Membrane</keyword>
<accession>A0A2M9BPI2</accession>
<organism evidence="2 3">
    <name type="scientific">Hymenobacter chitinivorans DSM 11115</name>
    <dbReference type="NCBI Taxonomy" id="1121954"/>
    <lineage>
        <taxon>Bacteria</taxon>
        <taxon>Pseudomonadati</taxon>
        <taxon>Bacteroidota</taxon>
        <taxon>Cytophagia</taxon>
        <taxon>Cytophagales</taxon>
        <taxon>Hymenobacteraceae</taxon>
        <taxon>Hymenobacter</taxon>
    </lineage>
</organism>
<evidence type="ECO:0000256" key="1">
    <source>
        <dbReference type="SAM" id="Phobius"/>
    </source>
</evidence>
<sequence length="169" mass="17531">MTSVSLPAARLTPRQLLAGIGTTGLVAGALDITAACLKYTLLTHKNPLGVLRFVASGAVGPAALTGGLASALGGLLLHFLIAFSWTTLYFGLYPRVAALRRRPAAAGLLYGVVVWLVMNLGVVPLSQVPRRPFNPVSAATEMGILMLCIGLPIGLLTARLHAAQPAAIR</sequence>
<gene>
    <name evidence="2" type="ORF">CLV45_1288</name>
</gene>
<reference evidence="2 3" key="1">
    <citation type="submission" date="2017-11" db="EMBL/GenBank/DDBJ databases">
        <title>Genomic Encyclopedia of Archaeal and Bacterial Type Strains, Phase II (KMG-II): From Individual Species to Whole Genera.</title>
        <authorList>
            <person name="Goeker M."/>
        </authorList>
    </citation>
    <scope>NUCLEOTIDE SEQUENCE [LARGE SCALE GENOMIC DNA]</scope>
    <source>
        <strain evidence="2 3">DSM 11115</strain>
    </source>
</reference>
<evidence type="ECO:0000313" key="2">
    <source>
        <dbReference type="EMBL" id="PJJ59866.1"/>
    </source>
</evidence>
<feature type="transmembrane region" description="Helical" evidence="1">
    <location>
        <begin position="142"/>
        <end position="162"/>
    </location>
</feature>
<keyword evidence="1" id="KW-1133">Transmembrane helix</keyword>
<evidence type="ECO:0000313" key="3">
    <source>
        <dbReference type="Proteomes" id="UP000228535"/>
    </source>
</evidence>
<comment type="caution">
    <text evidence="2">The sequence shown here is derived from an EMBL/GenBank/DDBJ whole genome shotgun (WGS) entry which is preliminary data.</text>
</comment>